<feature type="region of interest" description="Disordered" evidence="1">
    <location>
        <begin position="40"/>
        <end position="76"/>
    </location>
</feature>
<evidence type="ECO:0000256" key="1">
    <source>
        <dbReference type="SAM" id="MobiDB-lite"/>
    </source>
</evidence>
<comment type="caution">
    <text evidence="2">The sequence shown here is derived from an EMBL/GenBank/DDBJ whole genome shotgun (WGS) entry which is preliminary data.</text>
</comment>
<dbReference type="EMBL" id="BPLR01001280">
    <property type="protein sequence ID" value="GIZ01295.1"/>
    <property type="molecule type" value="Genomic_DNA"/>
</dbReference>
<evidence type="ECO:0000313" key="2">
    <source>
        <dbReference type="EMBL" id="GIZ01295.1"/>
    </source>
</evidence>
<keyword evidence="3" id="KW-1185">Reference proteome</keyword>
<reference evidence="2 3" key="1">
    <citation type="submission" date="2021-06" db="EMBL/GenBank/DDBJ databases">
        <title>Caerostris extrusa draft genome.</title>
        <authorList>
            <person name="Kono N."/>
            <person name="Arakawa K."/>
        </authorList>
    </citation>
    <scope>NUCLEOTIDE SEQUENCE [LARGE SCALE GENOMIC DNA]</scope>
</reference>
<name>A0AAV4Y4B2_CAEEX</name>
<dbReference type="AlphaFoldDB" id="A0AAV4Y4B2"/>
<sequence>MDSSACIPMINLFFRDWERREKKSGMEGREYVASKLNGGTVREKRMRERESERKKWGRRGSPPPPFIPQPLSAVIR</sequence>
<proteinExistence type="predicted"/>
<protein>
    <submittedName>
        <fullName evidence="2">Uncharacterized protein</fullName>
    </submittedName>
</protein>
<evidence type="ECO:0000313" key="3">
    <source>
        <dbReference type="Proteomes" id="UP001054945"/>
    </source>
</evidence>
<feature type="compositionally biased region" description="Basic and acidic residues" evidence="1">
    <location>
        <begin position="41"/>
        <end position="54"/>
    </location>
</feature>
<accession>A0AAV4Y4B2</accession>
<gene>
    <name evidence="2" type="ORF">CEXT_90341</name>
</gene>
<organism evidence="2 3">
    <name type="scientific">Caerostris extrusa</name>
    <name type="common">Bark spider</name>
    <name type="synonym">Caerostris bankana</name>
    <dbReference type="NCBI Taxonomy" id="172846"/>
    <lineage>
        <taxon>Eukaryota</taxon>
        <taxon>Metazoa</taxon>
        <taxon>Ecdysozoa</taxon>
        <taxon>Arthropoda</taxon>
        <taxon>Chelicerata</taxon>
        <taxon>Arachnida</taxon>
        <taxon>Araneae</taxon>
        <taxon>Araneomorphae</taxon>
        <taxon>Entelegynae</taxon>
        <taxon>Araneoidea</taxon>
        <taxon>Araneidae</taxon>
        <taxon>Caerostris</taxon>
    </lineage>
</organism>
<dbReference type="Proteomes" id="UP001054945">
    <property type="component" value="Unassembled WGS sequence"/>
</dbReference>